<comment type="similarity">
    <text evidence="1 3">Belongs to the short-chain dehydrogenases/reductases (SDR) family.</text>
</comment>
<keyword evidence="2" id="KW-0560">Oxidoreductase</keyword>
<dbReference type="Proteomes" id="UP000198634">
    <property type="component" value="Unassembled WGS sequence"/>
</dbReference>
<evidence type="ECO:0000313" key="4">
    <source>
        <dbReference type="EMBL" id="SEQ44964.1"/>
    </source>
</evidence>
<keyword evidence="5" id="KW-1185">Reference proteome</keyword>
<dbReference type="InterPro" id="IPR020904">
    <property type="entry name" value="Sc_DH/Rdtase_CS"/>
</dbReference>
<name>A0A1H9G4I2_9RHOB</name>
<dbReference type="InterPro" id="IPR051122">
    <property type="entry name" value="SDR_DHRS6-like"/>
</dbReference>
<dbReference type="AlphaFoldDB" id="A0A1H9G4I2"/>
<dbReference type="Gene3D" id="3.40.50.720">
    <property type="entry name" value="NAD(P)-binding Rossmann-like Domain"/>
    <property type="match status" value="1"/>
</dbReference>
<dbReference type="PANTHER" id="PTHR43477:SF1">
    <property type="entry name" value="DIHYDROANTICAPSIN 7-DEHYDROGENASE"/>
    <property type="match status" value="1"/>
</dbReference>
<organism evidence="4 5">
    <name type="scientific">Thalassovita taeanensis</name>
    <dbReference type="NCBI Taxonomy" id="657014"/>
    <lineage>
        <taxon>Bacteria</taxon>
        <taxon>Pseudomonadati</taxon>
        <taxon>Pseudomonadota</taxon>
        <taxon>Alphaproteobacteria</taxon>
        <taxon>Rhodobacterales</taxon>
        <taxon>Roseobacteraceae</taxon>
        <taxon>Thalassovita</taxon>
    </lineage>
</organism>
<dbReference type="PANTHER" id="PTHR43477">
    <property type="entry name" value="DIHYDROANTICAPSIN 7-DEHYDROGENASE"/>
    <property type="match status" value="1"/>
</dbReference>
<sequence length="252" mass="25915">MPNSQIPPRFDAKCVVITGAGAGIGRATALRFARAGARVIATDMKQDRLNTVQAELPGTGHAIVAGDITLSDTIERIMQVAGAVDILINNAGIMDAFLPAAELDDAMWDKVMTVNLTAPMRLTRAVLPGMLARGNGAIVNVTSEAGLRGSIAGAAYTTSKHGLIGLTRSTAFMYGPSGVRCNAVAPGAVETSIEAPFNSALAAARIGPIMQATMPSAAKPDQLAASICWLASDETSNINGVILPCDGGWSVV</sequence>
<dbReference type="RefSeq" id="WP_217650058.1">
    <property type="nucleotide sequence ID" value="NZ_FOEP01000007.1"/>
</dbReference>
<dbReference type="CDD" id="cd05233">
    <property type="entry name" value="SDR_c"/>
    <property type="match status" value="1"/>
</dbReference>
<evidence type="ECO:0000256" key="3">
    <source>
        <dbReference type="RuleBase" id="RU000363"/>
    </source>
</evidence>
<dbReference type="GO" id="GO:0016491">
    <property type="term" value="F:oxidoreductase activity"/>
    <property type="evidence" value="ECO:0007669"/>
    <property type="project" value="UniProtKB-KW"/>
</dbReference>
<dbReference type="STRING" id="657014.SAMN04488092_10736"/>
<dbReference type="InterPro" id="IPR036291">
    <property type="entry name" value="NAD(P)-bd_dom_sf"/>
</dbReference>
<dbReference type="EMBL" id="FOEP01000007">
    <property type="protein sequence ID" value="SEQ44964.1"/>
    <property type="molecule type" value="Genomic_DNA"/>
</dbReference>
<dbReference type="Pfam" id="PF00106">
    <property type="entry name" value="adh_short"/>
    <property type="match status" value="1"/>
</dbReference>
<reference evidence="4 5" key="1">
    <citation type="submission" date="2016-10" db="EMBL/GenBank/DDBJ databases">
        <authorList>
            <person name="de Groot N.N."/>
        </authorList>
    </citation>
    <scope>NUCLEOTIDE SEQUENCE [LARGE SCALE GENOMIC DNA]</scope>
    <source>
        <strain evidence="4 5">DSM 22007</strain>
    </source>
</reference>
<dbReference type="SUPFAM" id="SSF51735">
    <property type="entry name" value="NAD(P)-binding Rossmann-fold domains"/>
    <property type="match status" value="1"/>
</dbReference>
<evidence type="ECO:0000313" key="5">
    <source>
        <dbReference type="Proteomes" id="UP000198634"/>
    </source>
</evidence>
<gene>
    <name evidence="4" type="ORF">SAMN04488092_10736</name>
</gene>
<accession>A0A1H9G4I2</accession>
<dbReference type="PRINTS" id="PR00080">
    <property type="entry name" value="SDRFAMILY"/>
</dbReference>
<evidence type="ECO:0000256" key="2">
    <source>
        <dbReference type="ARBA" id="ARBA00023002"/>
    </source>
</evidence>
<protein>
    <submittedName>
        <fullName evidence="4">NAD(P)-dependent dehydrogenase, short-chain alcohol dehydrogenase family</fullName>
    </submittedName>
</protein>
<dbReference type="PROSITE" id="PS00061">
    <property type="entry name" value="ADH_SHORT"/>
    <property type="match status" value="1"/>
</dbReference>
<proteinExistence type="inferred from homology"/>
<dbReference type="InterPro" id="IPR002347">
    <property type="entry name" value="SDR_fam"/>
</dbReference>
<dbReference type="FunFam" id="3.40.50.720:FF:000084">
    <property type="entry name" value="Short-chain dehydrogenase reductase"/>
    <property type="match status" value="1"/>
</dbReference>
<evidence type="ECO:0000256" key="1">
    <source>
        <dbReference type="ARBA" id="ARBA00006484"/>
    </source>
</evidence>
<dbReference type="PRINTS" id="PR00081">
    <property type="entry name" value="GDHRDH"/>
</dbReference>